<evidence type="ECO:0000256" key="12">
    <source>
        <dbReference type="ARBA" id="ARBA00023157"/>
    </source>
</evidence>
<keyword evidence="13" id="KW-0325">Glycoprotein</keyword>
<evidence type="ECO:0000256" key="9">
    <source>
        <dbReference type="ARBA" id="ARBA00023034"/>
    </source>
</evidence>
<evidence type="ECO:0000256" key="11">
    <source>
        <dbReference type="ARBA" id="ARBA00023136"/>
    </source>
</evidence>
<keyword evidence="7" id="KW-0730">Sialic acid</keyword>
<gene>
    <name evidence="15" type="primary">ST6GALNAC6</name>
</gene>
<evidence type="ECO:0000256" key="4">
    <source>
        <dbReference type="ARBA" id="ARBA00022679"/>
    </source>
</evidence>
<keyword evidence="9" id="KW-0333">Golgi apparatus</keyword>
<keyword evidence="8" id="KW-1133">Transmembrane helix</keyword>
<dbReference type="GO" id="GO:0001574">
    <property type="term" value="P:ganglioside biosynthetic process"/>
    <property type="evidence" value="ECO:0007669"/>
    <property type="project" value="TreeGrafter"/>
</dbReference>
<keyword evidence="6" id="KW-0735">Signal-anchor</keyword>
<dbReference type="GO" id="GO:0009311">
    <property type="term" value="P:oligosaccharide metabolic process"/>
    <property type="evidence" value="ECO:0007669"/>
    <property type="project" value="TreeGrafter"/>
</dbReference>
<reference evidence="16" key="1">
    <citation type="submission" date="2012-01" db="EMBL/GenBank/DDBJ databases">
        <title>The Genome Sequence of Oreochromis niloticus (Nile Tilapia).</title>
        <authorList>
            <consortium name="Broad Institute Genome Assembly Team"/>
            <consortium name="Broad Institute Sequencing Platform"/>
            <person name="Di Palma F."/>
            <person name="Johnson J."/>
            <person name="Lander E.S."/>
            <person name="Lindblad-Toh K."/>
        </authorList>
    </citation>
    <scope>NUCLEOTIDE SEQUENCE [LARGE SCALE GENOMIC DNA]</scope>
</reference>
<reference evidence="15" key="2">
    <citation type="submission" date="2025-08" db="UniProtKB">
        <authorList>
            <consortium name="Ensembl"/>
        </authorList>
    </citation>
    <scope>IDENTIFICATION</scope>
</reference>
<keyword evidence="3" id="KW-0328">Glycosyltransferase</keyword>
<keyword evidence="11" id="KW-0472">Membrane</keyword>
<keyword evidence="10" id="KW-0443">Lipid metabolism</keyword>
<dbReference type="Proteomes" id="UP000005207">
    <property type="component" value="Linkage group LG4"/>
</dbReference>
<evidence type="ECO:0000256" key="7">
    <source>
        <dbReference type="ARBA" id="ARBA00022981"/>
    </source>
</evidence>
<dbReference type="InParanoid" id="A0A669DUX2"/>
<evidence type="ECO:0000256" key="1">
    <source>
        <dbReference type="ARBA" id="ARBA00004323"/>
    </source>
</evidence>
<organism evidence="15 16">
    <name type="scientific">Oreochromis niloticus</name>
    <name type="common">Nile tilapia</name>
    <name type="synonym">Tilapia nilotica</name>
    <dbReference type="NCBI Taxonomy" id="8128"/>
    <lineage>
        <taxon>Eukaryota</taxon>
        <taxon>Metazoa</taxon>
        <taxon>Chordata</taxon>
        <taxon>Craniata</taxon>
        <taxon>Vertebrata</taxon>
        <taxon>Euteleostomi</taxon>
        <taxon>Actinopterygii</taxon>
        <taxon>Neopterygii</taxon>
        <taxon>Teleostei</taxon>
        <taxon>Neoteleostei</taxon>
        <taxon>Acanthomorphata</taxon>
        <taxon>Ovalentaria</taxon>
        <taxon>Cichlomorphae</taxon>
        <taxon>Cichliformes</taxon>
        <taxon>Cichlidae</taxon>
        <taxon>African cichlids</taxon>
        <taxon>Pseudocrenilabrinae</taxon>
        <taxon>Oreochromini</taxon>
        <taxon>Oreochromis</taxon>
    </lineage>
</organism>
<dbReference type="Gene3D" id="3.90.1480.20">
    <property type="entry name" value="Glycosyl transferase family 29"/>
    <property type="match status" value="1"/>
</dbReference>
<name>A0A669DUX2_ORENI</name>
<comment type="similarity">
    <text evidence="2">Belongs to the glycosyltransferase 29 family.</text>
</comment>
<dbReference type="Pfam" id="PF00777">
    <property type="entry name" value="Glyco_transf_29"/>
    <property type="match status" value="1"/>
</dbReference>
<accession>A0A669DUX2</accession>
<dbReference type="OMA" id="YNISFRY"/>
<evidence type="ECO:0000256" key="5">
    <source>
        <dbReference type="ARBA" id="ARBA00022692"/>
    </source>
</evidence>
<dbReference type="InterPro" id="IPR038578">
    <property type="entry name" value="GT29-like_sf"/>
</dbReference>
<dbReference type="InterPro" id="IPR001675">
    <property type="entry name" value="Glyco_trans_29"/>
</dbReference>
<keyword evidence="4" id="KW-0808">Transferase</keyword>
<evidence type="ECO:0000256" key="6">
    <source>
        <dbReference type="ARBA" id="ARBA00022968"/>
    </source>
</evidence>
<keyword evidence="12" id="KW-1015">Disulfide bond</keyword>
<dbReference type="GO" id="GO:0000139">
    <property type="term" value="C:Golgi membrane"/>
    <property type="evidence" value="ECO:0007669"/>
    <property type="project" value="UniProtKB-SubCell"/>
</dbReference>
<proteinExistence type="inferred from homology"/>
<evidence type="ECO:0000256" key="3">
    <source>
        <dbReference type="ARBA" id="ARBA00022676"/>
    </source>
</evidence>
<keyword evidence="16" id="KW-1185">Reference proteome</keyword>
<dbReference type="Ensembl" id="ENSONIT00000042502.1">
    <property type="protein sequence ID" value="ENSONIP00000062585.1"/>
    <property type="gene ID" value="ENSONIG00000041826.1"/>
</dbReference>
<dbReference type="PANTHER" id="PTHR45906:SF6">
    <property type="entry name" value="ALPHA-N-ACETYLGALACTOSAMINIDE ALPHA-2,6-SIALYLTRANSFERASE 6"/>
    <property type="match status" value="1"/>
</dbReference>
<dbReference type="PANTHER" id="PTHR45906">
    <property type="entry name" value="ALPHA-N-ACETYL-NEURAMINYL-2,3-BETA-GALACTOSYL-1, 3-N-ACETYL-GALACTOSAMINIDE ALPHA-2,6-SIALYLTRANSFERASE-LIKE"/>
    <property type="match status" value="1"/>
</dbReference>
<dbReference type="GO" id="GO:0001665">
    <property type="term" value="F:alpha-N-acetylgalactosaminide alpha-2,6-sialyltransferase activity"/>
    <property type="evidence" value="ECO:0007669"/>
    <property type="project" value="TreeGrafter"/>
</dbReference>
<evidence type="ECO:0000313" key="16">
    <source>
        <dbReference type="Proteomes" id="UP000005207"/>
    </source>
</evidence>
<dbReference type="GeneTree" id="ENSGT00940000160114"/>
<reference evidence="15" key="3">
    <citation type="submission" date="2025-09" db="UniProtKB">
        <authorList>
            <consortium name="Ensembl"/>
        </authorList>
    </citation>
    <scope>IDENTIFICATION</scope>
</reference>
<comment type="subcellular location">
    <subcellularLocation>
        <location evidence="1">Golgi apparatus membrane</location>
        <topology evidence="1">Single-pass type II membrane protein</topology>
    </subcellularLocation>
</comment>
<evidence type="ECO:0000256" key="10">
    <source>
        <dbReference type="ARBA" id="ARBA00023098"/>
    </source>
</evidence>
<dbReference type="AlphaFoldDB" id="A0A669DUX2"/>
<evidence type="ECO:0000256" key="13">
    <source>
        <dbReference type="ARBA" id="ARBA00023180"/>
    </source>
</evidence>
<evidence type="ECO:0000256" key="14">
    <source>
        <dbReference type="ARBA" id="ARBA00043744"/>
    </source>
</evidence>
<protein>
    <submittedName>
        <fullName evidence="15">ST6 N-acetylgalactosaminide alpha-2,6-sialyltransferase 6</fullName>
    </submittedName>
</protein>
<evidence type="ECO:0000256" key="8">
    <source>
        <dbReference type="ARBA" id="ARBA00022989"/>
    </source>
</evidence>
<evidence type="ECO:0000256" key="2">
    <source>
        <dbReference type="ARBA" id="ARBA00006003"/>
    </source>
</evidence>
<keyword evidence="5" id="KW-0812">Transmembrane</keyword>
<evidence type="ECO:0000313" key="15">
    <source>
        <dbReference type="Ensembl" id="ENSONIP00000062585.1"/>
    </source>
</evidence>
<sequence>QLLLMFPSQSMTMLCHNCAFLTSSGHILGSGVGDEIDHTECVICINDAPTTGYESDVGSHSSVSYVFRNPNEFLRRTDSHSVIIFCGPPYKIRKDPKAAFYGSLQRVSMTYRDISYLTVTPSKMLTFDDLFLRETGYDRTGWFTMVIAIVICDNIKAYGMVPHNHCGTPGIKKVRYHYYDRWWVNECATYFQHENRRSQGQHRFITEKRVFARWAKQYNITFTHPRW</sequence>
<comment type="catalytic activity">
    <reaction evidence="14">
        <text>a ganglioside GM1b (d18:1(4E)) + CMP-N-acetyl-beta-neuraminate = a ganglioside GD1alpha (d18:1(4E)) + CMP + H(+)</text>
        <dbReference type="Rhea" id="RHEA:41968"/>
        <dbReference type="ChEBI" id="CHEBI:15378"/>
        <dbReference type="ChEBI" id="CHEBI:57812"/>
        <dbReference type="ChEBI" id="CHEBI:60377"/>
        <dbReference type="ChEBI" id="CHEBI:78568"/>
        <dbReference type="ChEBI" id="CHEBI:78569"/>
    </reaction>
    <physiologicalReaction direction="left-to-right" evidence="14">
        <dbReference type="Rhea" id="RHEA:41969"/>
    </physiologicalReaction>
</comment>